<feature type="region of interest" description="Disordered" evidence="4">
    <location>
        <begin position="1"/>
        <end position="35"/>
    </location>
</feature>
<evidence type="ECO:0000256" key="3">
    <source>
        <dbReference type="ARBA" id="ARBA00022553"/>
    </source>
</evidence>
<dbReference type="InterPro" id="IPR020845">
    <property type="entry name" value="AMP-binding_CS"/>
</dbReference>
<dbReference type="InterPro" id="IPR020806">
    <property type="entry name" value="PKS_PP-bd"/>
</dbReference>
<sequence length="856" mass="91017">MSPQSRATPHAEETVLMPAIGRRPAPTSPVEPRSHEPFPVPWLSIRERFDVVVEYLPEQTAVVCRGESITYGELNERALSGARSLVASLAGVRRPIAIDTECTLDCVVAIVTVLLSGYPLVLLDSQLPEQRRADILTRSNAVRFRPSELAALPAAPDAPLRSGIPTDAAVLLFTSGSTGKPKAVRQGQRLWLNQAADFHLTIGTSAADRVGMALPISFGGGLDVVMTALLNGATLHVLDPREVGIDAVPRWIAGEGLTTLHATPSLLRAVLRACEGTPALSRLRLVTTCGEAVHGEDVTRLRSQLGPNGCYCNLSGSSETGNLAFNMFPPGRPVPNGVLPVGVVAANKTVRLLGPDGRVVGPGEVGEIVVESDYLAEGYFVDGSRPAPADDRFGVTPRGARYFRMGDLGRFDDNGILHLVGRGDDAVKVRGYLVEPSEVESALRRLPAVEDAVVVARSEAGTGVLAGYVAVAPGDRAPSAADLRRELRNLVPDWMVPTHLVLMPALPRTERGKVDRRALPDPAPRPPVVAPMDGTEATVAALWAGILGVEKIGRDDDFVALGGDSLQTQQMLTRVEERFNVQLSSATLAGFPTLAQFAAHLDTTKSGVAAATSVLVPLRPDGVGEPVFAFAGAGSTALALLPLARELSRPVHGLQAHGLEGRGIPDWTVAGAARRFVKEIRSVQPHGPYTFVGHSLGGVIAMEAARLLESDGEQIRIVVCLDTLLGGPLSAGGPDLPRTEHTPPAVDAPAPGRGALWRTRFQLLTAGIVPRSAEKQWDLFHEVGRRVALLHKLRPWDGKVAVVMAEDNPDEPSWWPIIAPNVVSVDRVSGDHVGMLRAPHVARTAALVRAALERTT</sequence>
<dbReference type="Pfam" id="PF00975">
    <property type="entry name" value="Thioesterase"/>
    <property type="match status" value="1"/>
</dbReference>
<gene>
    <name evidence="6" type="ORF">ACFSJG_04135</name>
</gene>
<dbReference type="SUPFAM" id="SSF56801">
    <property type="entry name" value="Acetyl-CoA synthetase-like"/>
    <property type="match status" value="1"/>
</dbReference>
<dbReference type="Proteomes" id="UP001597286">
    <property type="component" value="Unassembled WGS sequence"/>
</dbReference>
<dbReference type="InterPro" id="IPR025110">
    <property type="entry name" value="AMP-bd_C"/>
</dbReference>
<dbReference type="SUPFAM" id="SSF47336">
    <property type="entry name" value="ACP-like"/>
    <property type="match status" value="1"/>
</dbReference>
<dbReference type="InterPro" id="IPR001031">
    <property type="entry name" value="Thioesterase"/>
</dbReference>
<dbReference type="SUPFAM" id="SSF53474">
    <property type="entry name" value="alpha/beta-Hydrolases"/>
    <property type="match status" value="1"/>
</dbReference>
<evidence type="ECO:0000259" key="5">
    <source>
        <dbReference type="PROSITE" id="PS50075"/>
    </source>
</evidence>
<comment type="cofactor">
    <cofactor evidence="1">
        <name>pantetheine 4'-phosphate</name>
        <dbReference type="ChEBI" id="CHEBI:47942"/>
    </cofactor>
</comment>
<dbReference type="PANTHER" id="PTHR44845">
    <property type="entry name" value="CARRIER DOMAIN-CONTAINING PROTEIN"/>
    <property type="match status" value="1"/>
</dbReference>
<dbReference type="Pfam" id="PF13193">
    <property type="entry name" value="AMP-binding_C"/>
    <property type="match status" value="1"/>
</dbReference>
<dbReference type="PANTHER" id="PTHR44845:SF6">
    <property type="entry name" value="BETA-ALANINE-ACTIVATING ENZYME"/>
    <property type="match status" value="1"/>
</dbReference>
<dbReference type="InterPro" id="IPR020802">
    <property type="entry name" value="TesA-like"/>
</dbReference>
<accession>A0ABW4NZI3</accession>
<evidence type="ECO:0000256" key="2">
    <source>
        <dbReference type="ARBA" id="ARBA00022450"/>
    </source>
</evidence>
<dbReference type="Pfam" id="PF00501">
    <property type="entry name" value="AMP-binding"/>
    <property type="match status" value="2"/>
</dbReference>
<feature type="domain" description="Carrier" evidence="5">
    <location>
        <begin position="530"/>
        <end position="605"/>
    </location>
</feature>
<dbReference type="InterPro" id="IPR042099">
    <property type="entry name" value="ANL_N_sf"/>
</dbReference>
<dbReference type="Pfam" id="PF00550">
    <property type="entry name" value="PP-binding"/>
    <property type="match status" value="1"/>
</dbReference>
<evidence type="ECO:0000313" key="7">
    <source>
        <dbReference type="Proteomes" id="UP001597286"/>
    </source>
</evidence>
<dbReference type="InterPro" id="IPR029058">
    <property type="entry name" value="AB_hydrolase_fold"/>
</dbReference>
<reference evidence="7" key="1">
    <citation type="journal article" date="2019" name="Int. J. Syst. Evol. Microbiol.">
        <title>The Global Catalogue of Microorganisms (GCM) 10K type strain sequencing project: providing services to taxonomists for standard genome sequencing and annotation.</title>
        <authorList>
            <consortium name="The Broad Institute Genomics Platform"/>
            <consortium name="The Broad Institute Genome Sequencing Center for Infectious Disease"/>
            <person name="Wu L."/>
            <person name="Ma J."/>
        </authorList>
    </citation>
    <scope>NUCLEOTIDE SEQUENCE [LARGE SCALE GENOMIC DNA]</scope>
    <source>
        <strain evidence="7">DT72</strain>
    </source>
</reference>
<protein>
    <submittedName>
        <fullName evidence="6">AMP-binding protein</fullName>
    </submittedName>
</protein>
<dbReference type="InterPro" id="IPR009081">
    <property type="entry name" value="PP-bd_ACP"/>
</dbReference>
<comment type="caution">
    <text evidence="6">The sequence shown here is derived from an EMBL/GenBank/DDBJ whole genome shotgun (WGS) entry which is preliminary data.</text>
</comment>
<evidence type="ECO:0000256" key="1">
    <source>
        <dbReference type="ARBA" id="ARBA00001957"/>
    </source>
</evidence>
<dbReference type="EMBL" id="JBHUFB010000007">
    <property type="protein sequence ID" value="MFD1811391.1"/>
    <property type="molecule type" value="Genomic_DNA"/>
</dbReference>
<keyword evidence="7" id="KW-1185">Reference proteome</keyword>
<keyword evidence="3" id="KW-0597">Phosphoprotein</keyword>
<name>A0ABW4NZI3_9NOCA</name>
<dbReference type="Gene3D" id="3.30.300.30">
    <property type="match status" value="1"/>
</dbReference>
<dbReference type="PROSITE" id="PS00455">
    <property type="entry name" value="AMP_BINDING"/>
    <property type="match status" value="1"/>
</dbReference>
<dbReference type="SMART" id="SM00823">
    <property type="entry name" value="PKS_PP"/>
    <property type="match status" value="1"/>
</dbReference>
<dbReference type="PROSITE" id="PS50075">
    <property type="entry name" value="CARRIER"/>
    <property type="match status" value="1"/>
</dbReference>
<dbReference type="InterPro" id="IPR036736">
    <property type="entry name" value="ACP-like_sf"/>
</dbReference>
<evidence type="ECO:0000256" key="4">
    <source>
        <dbReference type="SAM" id="MobiDB-lite"/>
    </source>
</evidence>
<organism evidence="6 7">
    <name type="scientific">Rhodococcus gannanensis</name>
    <dbReference type="NCBI Taxonomy" id="1960308"/>
    <lineage>
        <taxon>Bacteria</taxon>
        <taxon>Bacillati</taxon>
        <taxon>Actinomycetota</taxon>
        <taxon>Actinomycetes</taxon>
        <taxon>Mycobacteriales</taxon>
        <taxon>Nocardiaceae</taxon>
        <taxon>Rhodococcus</taxon>
    </lineage>
</organism>
<proteinExistence type="predicted"/>
<dbReference type="SMART" id="SM00824">
    <property type="entry name" value="PKS_TE"/>
    <property type="match status" value="1"/>
</dbReference>
<dbReference type="Gene3D" id="3.40.50.1820">
    <property type="entry name" value="alpha/beta hydrolase"/>
    <property type="match status" value="1"/>
</dbReference>
<dbReference type="InterPro" id="IPR045851">
    <property type="entry name" value="AMP-bd_C_sf"/>
</dbReference>
<keyword evidence="2" id="KW-0596">Phosphopantetheine</keyword>
<evidence type="ECO:0000313" key="6">
    <source>
        <dbReference type="EMBL" id="MFD1811391.1"/>
    </source>
</evidence>
<dbReference type="Gene3D" id="1.10.1200.10">
    <property type="entry name" value="ACP-like"/>
    <property type="match status" value="1"/>
</dbReference>
<feature type="region of interest" description="Disordered" evidence="4">
    <location>
        <begin position="731"/>
        <end position="751"/>
    </location>
</feature>
<dbReference type="Gene3D" id="3.40.50.12780">
    <property type="entry name" value="N-terminal domain of ligase-like"/>
    <property type="match status" value="1"/>
</dbReference>
<dbReference type="RefSeq" id="WP_378483940.1">
    <property type="nucleotide sequence ID" value="NZ_JBHUFB010000007.1"/>
</dbReference>
<dbReference type="InterPro" id="IPR000873">
    <property type="entry name" value="AMP-dep_synth/lig_dom"/>
</dbReference>